<evidence type="ECO:0000259" key="3">
    <source>
        <dbReference type="Pfam" id="PF01494"/>
    </source>
</evidence>
<dbReference type="InterPro" id="IPR050631">
    <property type="entry name" value="PheA/TfdB_FAD_monoxygenase"/>
</dbReference>
<accession>A0A5J4LCA1</accession>
<dbReference type="GeneID" id="96755789"/>
<dbReference type="GO" id="GO:0008688">
    <property type="term" value="F:3-(3-hydroxyphenyl)propionate hydroxylase activity"/>
    <property type="evidence" value="ECO:0007669"/>
    <property type="project" value="TreeGrafter"/>
</dbReference>
<dbReference type="Gene3D" id="3.50.50.60">
    <property type="entry name" value="FAD/NAD(P)-binding domain"/>
    <property type="match status" value="1"/>
</dbReference>
<dbReference type="AlphaFoldDB" id="A0A5J4LCA1"/>
<feature type="region of interest" description="Disordered" evidence="2">
    <location>
        <begin position="1"/>
        <end position="28"/>
    </location>
</feature>
<feature type="domain" description="FAD-binding" evidence="3">
    <location>
        <begin position="54"/>
        <end position="403"/>
    </location>
</feature>
<evidence type="ECO:0000256" key="1">
    <source>
        <dbReference type="ARBA" id="ARBA00023002"/>
    </source>
</evidence>
<dbReference type="PRINTS" id="PR00420">
    <property type="entry name" value="RNGMNOXGNASE"/>
</dbReference>
<dbReference type="RefSeq" id="WP_086715365.1">
    <property type="nucleotide sequence ID" value="NZ_BLAG01000007.1"/>
</dbReference>
<dbReference type="NCBIfam" id="NF004829">
    <property type="entry name" value="PRK06183.1-3"/>
    <property type="match status" value="1"/>
</dbReference>
<keyword evidence="1" id="KW-0560">Oxidoreductase</keyword>
<evidence type="ECO:0000313" key="4">
    <source>
        <dbReference type="EMBL" id="GES29832.1"/>
    </source>
</evidence>
<evidence type="ECO:0000256" key="2">
    <source>
        <dbReference type="SAM" id="MobiDB-lite"/>
    </source>
</evidence>
<dbReference type="PANTHER" id="PTHR43476">
    <property type="entry name" value="3-(3-HYDROXY-PHENYL)PROPIONATE/3-HYDROXYCINNAMIC ACID HYDROXYLASE"/>
    <property type="match status" value="1"/>
</dbReference>
<name>A0A5J4LCA1_9ACTN</name>
<dbReference type="EMBL" id="BLAG01000007">
    <property type="protein sequence ID" value="GES29832.1"/>
    <property type="molecule type" value="Genomic_DNA"/>
</dbReference>
<proteinExistence type="predicted"/>
<dbReference type="PANTHER" id="PTHR43476:SF3">
    <property type="entry name" value="FAD-BINDING MONOOXYGENASE"/>
    <property type="match status" value="1"/>
</dbReference>
<dbReference type="Proteomes" id="UP000325598">
    <property type="component" value="Unassembled WGS sequence"/>
</dbReference>
<keyword evidence="5" id="KW-1185">Reference proteome</keyword>
<evidence type="ECO:0000313" key="5">
    <source>
        <dbReference type="Proteomes" id="UP000325598"/>
    </source>
</evidence>
<dbReference type="GO" id="GO:0019622">
    <property type="term" value="P:3-(3-hydroxy)phenylpropionate catabolic process"/>
    <property type="evidence" value="ECO:0007669"/>
    <property type="project" value="TreeGrafter"/>
</dbReference>
<comment type="caution">
    <text evidence="4">The sequence shown here is derived from an EMBL/GenBank/DDBJ whole genome shotgun (WGS) entry which is preliminary data.</text>
</comment>
<sequence>MNEKQNTDAAAGGGTGTADGSAPADAPVTVAGSVPADFPVPVAGAVGSGGDDTYDVLVVGAGPVGLTCAIQLGARGWRVGLVERWPRPYPLPRAVVFDHEVARILAALGLADVLPTFSEPAADYEWRNGDGETLLRLAFEDTGASGWPAMNLFTQPQLEGVLEAQARRTAGVDVLRGWEATDLAEDAAGVSLTVAESAGDEPVLRGGVRGHRTLRARYVVGCDGANSFVRARMTTTMTDRGFQHDWLVLDVLPHEADRVFAPRNLQVCDPRRPTTAVSGGPGRRRWEFMLLPGEPAAEFGSAENAWRLLADWDLHPGNATLERHTVYTFRARWAENWREGRLLLAGDAAHQMPPFAGQGMCSGIRDAANLTWKLDLVLRGGAGATLLDTYTAERSQHLRHAIELSVFLGGIICEPDPAAAAQRDARMLADRRAGRDPLADMPPQILTGGLLRQGTDGAPPAPAGQLGCQGRVRFRGRTGLFDQAVGTGFALLATEDPRAVLDDEALGWCARLGVRLLRVTGDPAANGPAEVVDLDGTYRSHLENCGQEALLLRPDHYVFGGAARMAQVPGLVAALRQGLVASQEHVASAAVPSGR</sequence>
<dbReference type="InterPro" id="IPR036188">
    <property type="entry name" value="FAD/NAD-bd_sf"/>
</dbReference>
<dbReference type="GO" id="GO:0071949">
    <property type="term" value="F:FAD binding"/>
    <property type="evidence" value="ECO:0007669"/>
    <property type="project" value="InterPro"/>
</dbReference>
<dbReference type="SUPFAM" id="SSF51905">
    <property type="entry name" value="FAD/NAD(P)-binding domain"/>
    <property type="match status" value="1"/>
</dbReference>
<dbReference type="InterPro" id="IPR002938">
    <property type="entry name" value="FAD-bd"/>
</dbReference>
<dbReference type="Gene3D" id="3.30.70.2450">
    <property type="match status" value="1"/>
</dbReference>
<gene>
    <name evidence="4" type="primary">mhpA_2</name>
    <name evidence="4" type="ORF">San01_23190</name>
</gene>
<organism evidence="4 5">
    <name type="scientific">Streptomyces angustmyceticus</name>
    <dbReference type="NCBI Taxonomy" id="285578"/>
    <lineage>
        <taxon>Bacteria</taxon>
        <taxon>Bacillati</taxon>
        <taxon>Actinomycetota</taxon>
        <taxon>Actinomycetes</taxon>
        <taxon>Kitasatosporales</taxon>
        <taxon>Streptomycetaceae</taxon>
        <taxon>Streptomyces</taxon>
    </lineage>
</organism>
<reference evidence="4 5" key="1">
    <citation type="submission" date="2019-10" db="EMBL/GenBank/DDBJ databases">
        <title>Whole genome shotgun sequence of Streptomyces angustmyceticus NBRC 3934.</title>
        <authorList>
            <person name="Hosoyama A."/>
            <person name="Ichikawa N."/>
            <person name="Kimura A."/>
            <person name="Kitahashi Y."/>
            <person name="Komaki H."/>
            <person name="Uohara A."/>
        </authorList>
    </citation>
    <scope>NUCLEOTIDE SEQUENCE [LARGE SCALE GENOMIC DNA]</scope>
    <source>
        <strain evidence="4 5">NBRC 3934</strain>
    </source>
</reference>
<dbReference type="Pfam" id="PF01494">
    <property type="entry name" value="FAD_binding_3"/>
    <property type="match status" value="1"/>
</dbReference>
<dbReference type="OrthoDB" id="8670884at2"/>
<protein>
    <submittedName>
        <fullName evidence="4">3-(3-hydroxyphenyl)propionate hydroxylase</fullName>
    </submittedName>
</protein>